<dbReference type="Pfam" id="PF13646">
    <property type="entry name" value="HEAT_2"/>
    <property type="match status" value="1"/>
</dbReference>
<organism evidence="1 2">
    <name type="scientific">Rubinisphaera italica</name>
    <dbReference type="NCBI Taxonomy" id="2527969"/>
    <lineage>
        <taxon>Bacteria</taxon>
        <taxon>Pseudomonadati</taxon>
        <taxon>Planctomycetota</taxon>
        <taxon>Planctomycetia</taxon>
        <taxon>Planctomycetales</taxon>
        <taxon>Planctomycetaceae</taxon>
        <taxon>Rubinisphaera</taxon>
    </lineage>
</organism>
<evidence type="ECO:0000313" key="2">
    <source>
        <dbReference type="Proteomes" id="UP000316095"/>
    </source>
</evidence>
<sequence length="542" mass="61063">MNHNELIERTMKTLERSHSANAMAALVHALQVDIPAIRDTAARMILRSGSSLGKIEIIKNIQKLSPDVVALLSSQNHDIAVPLRHCLLHGDSAVVLRALDTVESAQLYEEIPILLQLLRKATGETADRCEQVLSRLVDSLSENTAQAKNEKQIAYQQSCELAIQQFWTELSTHELSHRPHVIVESILILAHGDNAIARMLLKDSSNEIQAIAWDVLQESRHPGVLVFLTSALNVKYVSPKMLDIISTRQDIEFQLQMIRATPMRPSVHQERNYRQLNGLIWLQATEEFWKTMPPELHPQIVQLIQLMSFNAPIKKSFAHSIFLHAAIPARKAALEFQGLMKQEEYDACVLTALDSDDSETEAWGVTQVRDSNLTNKYRLLVNRLDSPHEEVVNQVRDILGRFDVQRAIEFCESAKPSIGPKLAELLLKINPLAIQELSRELANPVRSRRLRTAQAIHFMQLQKELSHALLELLLDNDSIIRRVVVEILADVPTRQILATLQSLHDDPSPRVREAAVAAIENIVQALSEEQSPDVDATVKERS</sequence>
<dbReference type="Proteomes" id="UP000316095">
    <property type="component" value="Unassembled WGS sequence"/>
</dbReference>
<proteinExistence type="predicted"/>
<reference evidence="1 2" key="1">
    <citation type="submission" date="2019-02" db="EMBL/GenBank/DDBJ databases">
        <title>Deep-cultivation of Planctomycetes and their phenomic and genomic characterization uncovers novel biology.</title>
        <authorList>
            <person name="Wiegand S."/>
            <person name="Jogler M."/>
            <person name="Boedeker C."/>
            <person name="Pinto D."/>
            <person name="Vollmers J."/>
            <person name="Rivas-Marin E."/>
            <person name="Kohn T."/>
            <person name="Peeters S.H."/>
            <person name="Heuer A."/>
            <person name="Rast P."/>
            <person name="Oberbeckmann S."/>
            <person name="Bunk B."/>
            <person name="Jeske O."/>
            <person name="Meyerdierks A."/>
            <person name="Storesund J.E."/>
            <person name="Kallscheuer N."/>
            <person name="Luecker S."/>
            <person name="Lage O.M."/>
            <person name="Pohl T."/>
            <person name="Merkel B.J."/>
            <person name="Hornburger P."/>
            <person name="Mueller R.-W."/>
            <person name="Bruemmer F."/>
            <person name="Labrenz M."/>
            <person name="Spormann A.M."/>
            <person name="Op Den Camp H."/>
            <person name="Overmann J."/>
            <person name="Amann R."/>
            <person name="Jetten M.S.M."/>
            <person name="Mascher T."/>
            <person name="Medema M.H."/>
            <person name="Devos D.P."/>
            <person name="Kaster A.-K."/>
            <person name="Ovreas L."/>
            <person name="Rohde M."/>
            <person name="Galperin M.Y."/>
            <person name="Jogler C."/>
        </authorList>
    </citation>
    <scope>NUCLEOTIDE SEQUENCE [LARGE SCALE GENOMIC DNA]</scope>
    <source>
        <strain evidence="1 2">Pan54</strain>
    </source>
</reference>
<accession>A0A5C5XIC8</accession>
<dbReference type="InterPro" id="IPR021133">
    <property type="entry name" value="HEAT_type_2"/>
</dbReference>
<dbReference type="RefSeq" id="WP_146503981.1">
    <property type="nucleotide sequence ID" value="NZ_SJPG01000001.1"/>
</dbReference>
<keyword evidence="2" id="KW-1185">Reference proteome</keyword>
<dbReference type="AlphaFoldDB" id="A0A5C5XIC8"/>
<dbReference type="InterPro" id="IPR011989">
    <property type="entry name" value="ARM-like"/>
</dbReference>
<dbReference type="SUPFAM" id="SSF48371">
    <property type="entry name" value="ARM repeat"/>
    <property type="match status" value="1"/>
</dbReference>
<protein>
    <recommendedName>
        <fullName evidence="3">HEAT repeat protein</fullName>
    </recommendedName>
</protein>
<dbReference type="Gene3D" id="1.25.10.10">
    <property type="entry name" value="Leucine-rich Repeat Variant"/>
    <property type="match status" value="1"/>
</dbReference>
<dbReference type="EMBL" id="SJPG01000001">
    <property type="protein sequence ID" value="TWT62083.1"/>
    <property type="molecule type" value="Genomic_DNA"/>
</dbReference>
<gene>
    <name evidence="1" type="ORF">Pan54_28220</name>
</gene>
<evidence type="ECO:0000313" key="1">
    <source>
        <dbReference type="EMBL" id="TWT62083.1"/>
    </source>
</evidence>
<dbReference type="OrthoDB" id="207849at2"/>
<name>A0A5C5XIC8_9PLAN</name>
<dbReference type="InterPro" id="IPR016024">
    <property type="entry name" value="ARM-type_fold"/>
</dbReference>
<dbReference type="PROSITE" id="PS50077">
    <property type="entry name" value="HEAT_REPEAT"/>
    <property type="match status" value="1"/>
</dbReference>
<comment type="caution">
    <text evidence="1">The sequence shown here is derived from an EMBL/GenBank/DDBJ whole genome shotgun (WGS) entry which is preliminary data.</text>
</comment>
<evidence type="ECO:0008006" key="3">
    <source>
        <dbReference type="Google" id="ProtNLM"/>
    </source>
</evidence>